<dbReference type="GO" id="GO:0006412">
    <property type="term" value="P:translation"/>
    <property type="evidence" value="ECO:0007669"/>
    <property type="project" value="InterPro"/>
</dbReference>
<proteinExistence type="inferred from homology"/>
<comment type="similarity">
    <text evidence="1">Belongs to the universal ribosomal protein uS8 family.</text>
</comment>
<dbReference type="STRING" id="1802061.A3A93_02110"/>
<dbReference type="InterPro" id="IPR000630">
    <property type="entry name" value="Ribosomal_uS8"/>
</dbReference>
<evidence type="ECO:0000256" key="1">
    <source>
        <dbReference type="ARBA" id="ARBA00006471"/>
    </source>
</evidence>
<dbReference type="EMBL" id="MGAL01000018">
    <property type="protein sequence ID" value="OGK48243.1"/>
    <property type="molecule type" value="Genomic_DNA"/>
</dbReference>
<dbReference type="GO" id="GO:0005840">
    <property type="term" value="C:ribosome"/>
    <property type="evidence" value="ECO:0007669"/>
    <property type="project" value="UniProtKB-KW"/>
</dbReference>
<dbReference type="GO" id="GO:1990904">
    <property type="term" value="C:ribonucleoprotein complex"/>
    <property type="evidence" value="ECO:0007669"/>
    <property type="project" value="UniProtKB-KW"/>
</dbReference>
<dbReference type="Gene3D" id="3.30.1490.10">
    <property type="match status" value="1"/>
</dbReference>
<keyword evidence="2 6" id="KW-0689">Ribosomal protein</keyword>
<accession>A0A1F7IY04</accession>
<dbReference type="GO" id="GO:0003735">
    <property type="term" value="F:structural constituent of ribosome"/>
    <property type="evidence" value="ECO:0007669"/>
    <property type="project" value="InterPro"/>
</dbReference>
<evidence type="ECO:0000256" key="5">
    <source>
        <dbReference type="ARBA" id="ARBA00035525"/>
    </source>
</evidence>
<dbReference type="GO" id="GO:0005737">
    <property type="term" value="C:cytoplasm"/>
    <property type="evidence" value="ECO:0007669"/>
    <property type="project" value="UniProtKB-ARBA"/>
</dbReference>
<keyword evidence="3" id="KW-0687">Ribonucleoprotein</keyword>
<comment type="caution">
    <text evidence="6">The sequence shown here is derived from an EMBL/GenBank/DDBJ whole genome shotgun (WGS) entry which is preliminary data.</text>
</comment>
<evidence type="ECO:0000313" key="6">
    <source>
        <dbReference type="EMBL" id="OGK48243.1"/>
    </source>
</evidence>
<dbReference type="FunFam" id="3.30.1490.10:FF:000001">
    <property type="entry name" value="30S ribosomal protein S8"/>
    <property type="match status" value="1"/>
</dbReference>
<gene>
    <name evidence="6" type="ORF">A3A93_02110</name>
</gene>
<dbReference type="InterPro" id="IPR035987">
    <property type="entry name" value="Ribosomal_uS8_sf"/>
</dbReference>
<reference evidence="6 7" key="1">
    <citation type="journal article" date="2016" name="Nat. Commun.">
        <title>Thousands of microbial genomes shed light on interconnected biogeochemical processes in an aquifer system.</title>
        <authorList>
            <person name="Anantharaman K."/>
            <person name="Brown C.T."/>
            <person name="Hug L.A."/>
            <person name="Sharon I."/>
            <person name="Castelle C.J."/>
            <person name="Probst A.J."/>
            <person name="Thomas B.C."/>
            <person name="Singh A."/>
            <person name="Wilkins M.J."/>
            <person name="Karaoz U."/>
            <person name="Brodie E.L."/>
            <person name="Williams K.H."/>
            <person name="Hubbard S.S."/>
            <person name="Banfield J.F."/>
        </authorList>
    </citation>
    <scope>NUCLEOTIDE SEQUENCE [LARGE SCALE GENOMIC DNA]</scope>
</reference>
<evidence type="ECO:0000313" key="7">
    <source>
        <dbReference type="Proteomes" id="UP000177141"/>
    </source>
</evidence>
<evidence type="ECO:0000256" key="3">
    <source>
        <dbReference type="ARBA" id="ARBA00023274"/>
    </source>
</evidence>
<organism evidence="6 7">
    <name type="scientific">Candidatus Roizmanbacteria bacterium RIFCSPLOWO2_01_FULL_38_12</name>
    <dbReference type="NCBI Taxonomy" id="1802061"/>
    <lineage>
        <taxon>Bacteria</taxon>
        <taxon>Candidatus Roizmaniibacteriota</taxon>
    </lineage>
</organism>
<evidence type="ECO:0000256" key="4">
    <source>
        <dbReference type="ARBA" id="ARBA00035258"/>
    </source>
</evidence>
<dbReference type="NCBIfam" id="NF001109">
    <property type="entry name" value="PRK00136.1"/>
    <property type="match status" value="1"/>
</dbReference>
<name>A0A1F7IY04_9BACT</name>
<dbReference type="SUPFAM" id="SSF56047">
    <property type="entry name" value="Ribosomal protein S8"/>
    <property type="match status" value="1"/>
</dbReference>
<dbReference type="Pfam" id="PF00410">
    <property type="entry name" value="Ribosomal_S8"/>
    <property type="match status" value="1"/>
</dbReference>
<dbReference type="Gene3D" id="3.30.1370.30">
    <property type="match status" value="1"/>
</dbReference>
<dbReference type="AlphaFoldDB" id="A0A1F7IY04"/>
<protein>
    <recommendedName>
        <fullName evidence="4">Small ribosomal subunit protein uS8</fullName>
    </recommendedName>
    <alternativeName>
        <fullName evidence="5">30S ribosomal protein S8</fullName>
    </alternativeName>
</protein>
<sequence length="126" mass="14346">MTVADFIIRLKNGYMAKRDSVDVPYSKLNESMLTKLKALKYINDYDIEGDKKRTLKVKLKYDEDVAAITDVKIFSRPGRRWYVNYKDIRPVLGGMGTSLVSTSKGVMTAAETKKNRIGGELLFSVW</sequence>
<evidence type="ECO:0000256" key="2">
    <source>
        <dbReference type="ARBA" id="ARBA00022980"/>
    </source>
</evidence>
<dbReference type="Proteomes" id="UP000177141">
    <property type="component" value="Unassembled WGS sequence"/>
</dbReference>